<dbReference type="CDD" id="cd06222">
    <property type="entry name" value="RNase_H_like"/>
    <property type="match status" value="1"/>
</dbReference>
<evidence type="ECO:0000313" key="3">
    <source>
        <dbReference type="EMBL" id="KAG2305238.1"/>
    </source>
</evidence>
<comment type="caution">
    <text evidence="3">The sequence shown here is derived from an EMBL/GenBank/DDBJ whole genome shotgun (WGS) entry which is preliminary data.</text>
</comment>
<proteinExistence type="predicted"/>
<dbReference type="InterPro" id="IPR036397">
    <property type="entry name" value="RNaseH_sf"/>
</dbReference>
<dbReference type="AlphaFoldDB" id="A0A8X7SFI7"/>
<feature type="domain" description="Reverse transcriptase zinc-binding" evidence="2">
    <location>
        <begin position="14"/>
        <end position="82"/>
    </location>
</feature>
<evidence type="ECO:0000259" key="2">
    <source>
        <dbReference type="Pfam" id="PF13966"/>
    </source>
</evidence>
<dbReference type="Pfam" id="PF13456">
    <property type="entry name" value="RVT_3"/>
    <property type="match status" value="1"/>
</dbReference>
<dbReference type="PANTHER" id="PTHR47074:SF49">
    <property type="entry name" value="POLYNUCLEOTIDYL TRANSFERASE, RIBONUCLEASE H-LIKE SUPERFAMILY PROTEIN"/>
    <property type="match status" value="1"/>
</dbReference>
<keyword evidence="4" id="KW-1185">Reference proteome</keyword>
<dbReference type="GO" id="GO:0003676">
    <property type="term" value="F:nucleic acid binding"/>
    <property type="evidence" value="ECO:0007669"/>
    <property type="project" value="InterPro"/>
</dbReference>
<dbReference type="InterPro" id="IPR026960">
    <property type="entry name" value="RVT-Znf"/>
</dbReference>
<gene>
    <name evidence="3" type="ORF">Bca52824_033889</name>
</gene>
<dbReference type="SUPFAM" id="SSF53098">
    <property type="entry name" value="Ribonuclease H-like"/>
    <property type="match status" value="1"/>
</dbReference>
<dbReference type="PANTHER" id="PTHR47074">
    <property type="entry name" value="BNAC02G40300D PROTEIN"/>
    <property type="match status" value="1"/>
</dbReference>
<evidence type="ECO:0000259" key="1">
    <source>
        <dbReference type="Pfam" id="PF13456"/>
    </source>
</evidence>
<dbReference type="InterPro" id="IPR052929">
    <property type="entry name" value="RNase_H-like_EbsB-rel"/>
</dbReference>
<dbReference type="InterPro" id="IPR012337">
    <property type="entry name" value="RNaseH-like_sf"/>
</dbReference>
<evidence type="ECO:0000313" key="4">
    <source>
        <dbReference type="Proteomes" id="UP000886595"/>
    </source>
</evidence>
<dbReference type="EMBL" id="JAAMPC010000007">
    <property type="protein sequence ID" value="KAG2305238.1"/>
    <property type="molecule type" value="Genomic_DNA"/>
</dbReference>
<reference evidence="3 4" key="1">
    <citation type="submission" date="2020-02" db="EMBL/GenBank/DDBJ databases">
        <authorList>
            <person name="Ma Q."/>
            <person name="Huang Y."/>
            <person name="Song X."/>
            <person name="Pei D."/>
        </authorList>
    </citation>
    <scope>NUCLEOTIDE SEQUENCE [LARGE SCALE GENOMIC DNA]</scope>
    <source>
        <strain evidence="3">Sxm20200214</strain>
        <tissue evidence="3">Leaf</tissue>
    </source>
</reference>
<accession>A0A8X7SFI7</accession>
<dbReference type="GO" id="GO:0004523">
    <property type="term" value="F:RNA-DNA hybrid ribonuclease activity"/>
    <property type="evidence" value="ECO:0007669"/>
    <property type="project" value="InterPro"/>
</dbReference>
<dbReference type="Proteomes" id="UP000886595">
    <property type="component" value="Unassembled WGS sequence"/>
</dbReference>
<name>A0A8X7SFI7_BRACI</name>
<dbReference type="InterPro" id="IPR044730">
    <property type="entry name" value="RNase_H-like_dom_plant"/>
</dbReference>
<dbReference type="InterPro" id="IPR002156">
    <property type="entry name" value="RNaseH_domain"/>
</dbReference>
<dbReference type="OrthoDB" id="1036116at2759"/>
<evidence type="ECO:0008006" key="5">
    <source>
        <dbReference type="Google" id="ProtNLM"/>
    </source>
</evidence>
<feature type="domain" description="RNase H type-1" evidence="1">
    <location>
        <begin position="193"/>
        <end position="310"/>
    </location>
</feature>
<sequence length="318" mass="35615">MRRKRGKTYPPVASNDWYSNVWRIKTAKKIKIFIWKSLQNALPVGEQFAIRIIPVSPLCKRCNEEETILHLLFKCPFAKRVWELAPLATPVNVETLTTYRSAWEAVNKIHSLPPNGIEAGTLASWIIWNLWINRNQLSFQHGDFTAEETITKALSDAREWNLAQPSTTPNPPPKPLIRSEPNPNHVGLTPVFTDAAWNPVSGHAGLGWIIDDPVSPSPQSATASHVSSPLLAESLAVHSAITSALSHGLDSIHIMYDSQILINTINRRERNLEIFGVLQDIYHLSASFKSIKFSFVSRSVNVMADTIAKQVLWALNSF</sequence>
<dbReference type="Pfam" id="PF13966">
    <property type="entry name" value="zf-RVT"/>
    <property type="match status" value="1"/>
</dbReference>
<protein>
    <recommendedName>
        <fullName evidence="5">RNase H type-1 domain-containing protein</fullName>
    </recommendedName>
</protein>
<organism evidence="3 4">
    <name type="scientific">Brassica carinata</name>
    <name type="common">Ethiopian mustard</name>
    <name type="synonym">Abyssinian cabbage</name>
    <dbReference type="NCBI Taxonomy" id="52824"/>
    <lineage>
        <taxon>Eukaryota</taxon>
        <taxon>Viridiplantae</taxon>
        <taxon>Streptophyta</taxon>
        <taxon>Embryophyta</taxon>
        <taxon>Tracheophyta</taxon>
        <taxon>Spermatophyta</taxon>
        <taxon>Magnoliopsida</taxon>
        <taxon>eudicotyledons</taxon>
        <taxon>Gunneridae</taxon>
        <taxon>Pentapetalae</taxon>
        <taxon>rosids</taxon>
        <taxon>malvids</taxon>
        <taxon>Brassicales</taxon>
        <taxon>Brassicaceae</taxon>
        <taxon>Brassiceae</taxon>
        <taxon>Brassica</taxon>
    </lineage>
</organism>
<dbReference type="Gene3D" id="3.30.420.10">
    <property type="entry name" value="Ribonuclease H-like superfamily/Ribonuclease H"/>
    <property type="match status" value="1"/>
</dbReference>